<organism evidence="2 3">
    <name type="scientific">Sphingopyxis flava</name>
    <dbReference type="NCBI Taxonomy" id="1507287"/>
    <lineage>
        <taxon>Bacteria</taxon>
        <taxon>Pseudomonadati</taxon>
        <taxon>Pseudomonadota</taxon>
        <taxon>Alphaproteobacteria</taxon>
        <taxon>Sphingomonadales</taxon>
        <taxon>Sphingomonadaceae</taxon>
        <taxon>Sphingopyxis</taxon>
    </lineage>
</organism>
<proteinExistence type="predicted"/>
<dbReference type="RefSeq" id="WP_079638595.1">
    <property type="nucleotide sequence ID" value="NZ_FUYP01000010.1"/>
</dbReference>
<keyword evidence="1" id="KW-0732">Signal</keyword>
<dbReference type="OrthoDB" id="7392123at2"/>
<feature type="chain" id="PRO_5012956319" evidence="1">
    <location>
        <begin position="20"/>
        <end position="110"/>
    </location>
</feature>
<evidence type="ECO:0000313" key="3">
    <source>
        <dbReference type="Proteomes" id="UP000190044"/>
    </source>
</evidence>
<protein>
    <submittedName>
        <fullName evidence="2">Uncharacterized protein</fullName>
    </submittedName>
</protein>
<gene>
    <name evidence="2" type="ORF">SAMN06295937_1010162</name>
</gene>
<sequence>MKIWAGLTFALVLPAAVSAGAPRDEAPPGFQVPEIREVPIAAVYNPYWYNYRADIAEAEKELRSDLRRARDREDRRDAWEEWRTEILDADKDYVKAMRKKGYRAARVILG</sequence>
<dbReference type="Proteomes" id="UP000190044">
    <property type="component" value="Unassembled WGS sequence"/>
</dbReference>
<accession>A0A1T5CL87</accession>
<reference evidence="3" key="1">
    <citation type="submission" date="2017-02" db="EMBL/GenBank/DDBJ databases">
        <authorList>
            <person name="Varghese N."/>
            <person name="Submissions S."/>
        </authorList>
    </citation>
    <scope>NUCLEOTIDE SEQUENCE [LARGE SCALE GENOMIC DNA]</scope>
    <source>
        <strain evidence="3">R11H</strain>
    </source>
</reference>
<evidence type="ECO:0000256" key="1">
    <source>
        <dbReference type="SAM" id="SignalP"/>
    </source>
</evidence>
<dbReference type="EMBL" id="FUYP01000010">
    <property type="protein sequence ID" value="SKB60207.1"/>
    <property type="molecule type" value="Genomic_DNA"/>
</dbReference>
<feature type="signal peptide" evidence="1">
    <location>
        <begin position="1"/>
        <end position="19"/>
    </location>
</feature>
<evidence type="ECO:0000313" key="2">
    <source>
        <dbReference type="EMBL" id="SKB60207.1"/>
    </source>
</evidence>
<keyword evidence="3" id="KW-1185">Reference proteome</keyword>
<name>A0A1T5CL87_9SPHN</name>
<dbReference type="AlphaFoldDB" id="A0A1T5CL87"/>